<dbReference type="GO" id="GO:0003684">
    <property type="term" value="F:damaged DNA binding"/>
    <property type="evidence" value="ECO:0007669"/>
    <property type="project" value="InterPro"/>
</dbReference>
<dbReference type="Pfam" id="PF11799">
    <property type="entry name" value="IMS_C"/>
    <property type="match status" value="1"/>
</dbReference>
<keyword evidence="6 16" id="KW-0548">Nucleotidyltransferase</keyword>
<protein>
    <recommendedName>
        <fullName evidence="16">DNA polymerase IV</fullName>
        <shortName evidence="16">Pol IV</shortName>
        <ecNumber evidence="16">2.7.7.7</ecNumber>
    </recommendedName>
</protein>
<comment type="subcellular location">
    <subcellularLocation>
        <location evidence="1 16">Cytoplasm</location>
    </subcellularLocation>
</comment>
<dbReference type="GO" id="GO:0042276">
    <property type="term" value="P:error-prone translesion synthesis"/>
    <property type="evidence" value="ECO:0007669"/>
    <property type="project" value="TreeGrafter"/>
</dbReference>
<dbReference type="NCBIfam" id="NF002882">
    <property type="entry name" value="PRK03348.1"/>
    <property type="match status" value="1"/>
</dbReference>
<dbReference type="SUPFAM" id="SSF100879">
    <property type="entry name" value="Lesion bypass DNA polymerase (Y-family), little finger domain"/>
    <property type="match status" value="1"/>
</dbReference>
<dbReference type="STRING" id="883161.HMPREF9306_01642"/>
<dbReference type="CDD" id="cd03586">
    <property type="entry name" value="PolY_Pol_IV_kappa"/>
    <property type="match status" value="1"/>
</dbReference>
<dbReference type="InterPro" id="IPR036775">
    <property type="entry name" value="DNA_pol_Y-fam_lit_finger_sf"/>
</dbReference>
<dbReference type="PROSITE" id="PS50173">
    <property type="entry name" value="UMUC"/>
    <property type="match status" value="1"/>
</dbReference>
<keyword evidence="4 16" id="KW-0963">Cytoplasm</keyword>
<dbReference type="InterPro" id="IPR043128">
    <property type="entry name" value="Rev_trsase/Diguanyl_cyclase"/>
</dbReference>
<dbReference type="RefSeq" id="WP_016456453.1">
    <property type="nucleotide sequence ID" value="NZ_KE150269.1"/>
</dbReference>
<dbReference type="Gene3D" id="3.40.1170.60">
    <property type="match status" value="1"/>
</dbReference>
<evidence type="ECO:0000256" key="16">
    <source>
        <dbReference type="HAMAP-Rule" id="MF_01113"/>
    </source>
</evidence>
<feature type="site" description="Substrate discrimination" evidence="16">
    <location>
        <position position="16"/>
    </location>
</feature>
<dbReference type="InterPro" id="IPR022880">
    <property type="entry name" value="DNApol_IV"/>
</dbReference>
<sequence length="444" mass="48742">MRSKASILHLDMDAFFAAVEQRDKPSLRGEAVIVGGVGTRGVVATASYEARKLGVHSAMSASEARRLAPDAVFLAGRRQAYKQSSRIVMDLLRELSPIIEPLSIDEAFVDLAAGGIDCRNPEDLELLARRLRAQLFIRTEGLTASVGIGTSKLMAKLGSEAAKPNGYKVWPVGTEIDVLSEMKVQAIPGVGPATTIKLNRLGIETVEDLQKASEKELVRALGEAAGHSLKQLAFGRDDRPVVSVRAAKSISTEDTFEVDVTDRAELDGFVDRDAADVSKRLLKAGLFAKTITLKARLADFTTYTRSRTIAGATDNCERIALIAKGLLDGIEIEQGIRLLGIGVSNFTEAAQEELFWIEESEPAEHTFVSEGRLRRFSTDGWRIGTEIEHEEFGRGWILATSRKSIGVRFETRRTGPGRVRTILKDDPLMTRPAILPMRWQRDED</sequence>
<evidence type="ECO:0000256" key="8">
    <source>
        <dbReference type="ARBA" id="ARBA00022723"/>
    </source>
</evidence>
<reference evidence="18 19" key="1">
    <citation type="submission" date="2013-04" db="EMBL/GenBank/DDBJ databases">
        <title>The Genome Sequence of Propionimicrobium lymphophilum ACS-093-V-SCH5.</title>
        <authorList>
            <consortium name="The Broad Institute Genomics Platform"/>
            <person name="Earl A."/>
            <person name="Ward D."/>
            <person name="Feldgarden M."/>
            <person name="Gevers D."/>
            <person name="Saerens B."/>
            <person name="Vaneechoutte M."/>
            <person name="Walker B."/>
            <person name="Young S."/>
            <person name="Zeng Q."/>
            <person name="Gargeya S."/>
            <person name="Fitzgerald M."/>
            <person name="Haas B."/>
            <person name="Abouelleil A."/>
            <person name="Allen A.W."/>
            <person name="Alvarado L."/>
            <person name="Arachchi H.M."/>
            <person name="Berlin A.M."/>
            <person name="Chapman S.B."/>
            <person name="Gainer-Dewar J."/>
            <person name="Goldberg J."/>
            <person name="Griggs A."/>
            <person name="Gujja S."/>
            <person name="Hansen M."/>
            <person name="Howarth C."/>
            <person name="Imamovic A."/>
            <person name="Ireland A."/>
            <person name="Larimer J."/>
            <person name="McCowan C."/>
            <person name="Murphy C."/>
            <person name="Pearson M."/>
            <person name="Poon T.W."/>
            <person name="Priest M."/>
            <person name="Roberts A."/>
            <person name="Saif S."/>
            <person name="Shea T."/>
            <person name="Sisk P."/>
            <person name="Sykes S."/>
            <person name="Wortman J."/>
            <person name="Nusbaum C."/>
            <person name="Birren B."/>
        </authorList>
    </citation>
    <scope>NUCLEOTIDE SEQUENCE [LARGE SCALE GENOMIC DNA]</scope>
    <source>
        <strain evidence="18 19">ACS-093-V-SCH5</strain>
    </source>
</reference>
<name>S2VX48_9ACTN</name>
<evidence type="ECO:0000256" key="3">
    <source>
        <dbReference type="ARBA" id="ARBA00022457"/>
    </source>
</evidence>
<keyword evidence="3 16" id="KW-0515">Mutator protein</keyword>
<dbReference type="GO" id="GO:0000287">
    <property type="term" value="F:magnesium ion binding"/>
    <property type="evidence" value="ECO:0007669"/>
    <property type="project" value="UniProtKB-UniRule"/>
</dbReference>
<dbReference type="Gene3D" id="1.10.150.20">
    <property type="entry name" value="5' to 3' exonuclease, C-terminal subdomain"/>
    <property type="match status" value="1"/>
</dbReference>
<keyword evidence="5 16" id="KW-0808">Transferase</keyword>
<dbReference type="HAMAP" id="MF_01113">
    <property type="entry name" value="DNApol_IV"/>
    <property type="match status" value="1"/>
</dbReference>
<dbReference type="GO" id="GO:0006261">
    <property type="term" value="P:DNA-templated DNA replication"/>
    <property type="evidence" value="ECO:0007669"/>
    <property type="project" value="UniProtKB-UniRule"/>
</dbReference>
<evidence type="ECO:0000256" key="2">
    <source>
        <dbReference type="ARBA" id="ARBA00010945"/>
    </source>
</evidence>
<feature type="active site" evidence="16">
    <location>
        <position position="106"/>
    </location>
</feature>
<dbReference type="HOGENOM" id="CLU_012348_1_0_11"/>
<feature type="binding site" evidence="16">
    <location>
        <position position="105"/>
    </location>
    <ligand>
        <name>Mg(2+)</name>
        <dbReference type="ChEBI" id="CHEBI:18420"/>
    </ligand>
</feature>
<dbReference type="SUPFAM" id="SSF56672">
    <property type="entry name" value="DNA/RNA polymerases"/>
    <property type="match status" value="1"/>
</dbReference>
<dbReference type="GO" id="GO:0005829">
    <property type="term" value="C:cytosol"/>
    <property type="evidence" value="ECO:0007669"/>
    <property type="project" value="TreeGrafter"/>
</dbReference>
<proteinExistence type="inferred from homology"/>
<dbReference type="FunFam" id="3.30.1490.100:FF:000004">
    <property type="entry name" value="DNA polymerase IV"/>
    <property type="match status" value="1"/>
</dbReference>
<dbReference type="Pfam" id="PF00817">
    <property type="entry name" value="IMS"/>
    <property type="match status" value="1"/>
</dbReference>
<dbReference type="Gene3D" id="3.30.70.270">
    <property type="match status" value="1"/>
</dbReference>
<comment type="catalytic activity">
    <reaction evidence="15 16">
        <text>DNA(n) + a 2'-deoxyribonucleoside 5'-triphosphate = DNA(n+1) + diphosphate</text>
        <dbReference type="Rhea" id="RHEA:22508"/>
        <dbReference type="Rhea" id="RHEA-COMP:17339"/>
        <dbReference type="Rhea" id="RHEA-COMP:17340"/>
        <dbReference type="ChEBI" id="CHEBI:33019"/>
        <dbReference type="ChEBI" id="CHEBI:61560"/>
        <dbReference type="ChEBI" id="CHEBI:173112"/>
        <dbReference type="EC" id="2.7.7.7"/>
    </reaction>
</comment>
<dbReference type="InterPro" id="IPR017961">
    <property type="entry name" value="DNA_pol_Y-fam_little_finger"/>
</dbReference>
<evidence type="ECO:0000313" key="19">
    <source>
        <dbReference type="Proteomes" id="UP000014417"/>
    </source>
</evidence>
<keyword evidence="8 16" id="KW-0479">Metal-binding</keyword>
<dbReference type="InterPro" id="IPR001126">
    <property type="entry name" value="UmuC"/>
</dbReference>
<comment type="function">
    <text evidence="14 16">Poorly processive, error-prone DNA polymerase involved in untargeted mutagenesis. Copies undamaged DNA at stalled replication forks, which arise in vivo from mismatched or misaligned primer ends. These misaligned primers can be extended by PolIV. Exhibits no 3'-5' exonuclease (proofreading) activity. May be involved in translesional synthesis, in conjunction with the beta clamp from PolIII.</text>
</comment>
<keyword evidence="7 16" id="KW-0235">DNA replication</keyword>
<dbReference type="NCBIfam" id="NF002677">
    <property type="entry name" value="PRK02406.1"/>
    <property type="match status" value="1"/>
</dbReference>
<feature type="binding site" evidence="16">
    <location>
        <position position="11"/>
    </location>
    <ligand>
        <name>Mg(2+)</name>
        <dbReference type="ChEBI" id="CHEBI:18420"/>
    </ligand>
</feature>
<gene>
    <name evidence="16" type="primary">dinB</name>
    <name evidence="18" type="ORF">HMPREF9306_01642</name>
</gene>
<dbReference type="InterPro" id="IPR043502">
    <property type="entry name" value="DNA/RNA_pol_sf"/>
</dbReference>
<keyword evidence="9 16" id="KW-0227">DNA damage</keyword>
<dbReference type="EMBL" id="AGZR01000009">
    <property type="protein sequence ID" value="EPD32078.1"/>
    <property type="molecule type" value="Genomic_DNA"/>
</dbReference>
<dbReference type="InterPro" id="IPR050116">
    <property type="entry name" value="DNA_polymerase-Y"/>
</dbReference>
<dbReference type="OrthoDB" id="9808813at2"/>
<comment type="subunit">
    <text evidence="16">Monomer.</text>
</comment>
<evidence type="ECO:0000259" key="17">
    <source>
        <dbReference type="PROSITE" id="PS50173"/>
    </source>
</evidence>
<evidence type="ECO:0000256" key="1">
    <source>
        <dbReference type="ARBA" id="ARBA00004496"/>
    </source>
</evidence>
<dbReference type="Gene3D" id="3.30.1490.100">
    <property type="entry name" value="DNA polymerase, Y-family, little finger domain"/>
    <property type="match status" value="1"/>
</dbReference>
<dbReference type="EC" id="2.7.7.7" evidence="16"/>
<evidence type="ECO:0000256" key="9">
    <source>
        <dbReference type="ARBA" id="ARBA00022763"/>
    </source>
</evidence>
<evidence type="ECO:0000256" key="12">
    <source>
        <dbReference type="ARBA" id="ARBA00023125"/>
    </source>
</evidence>
<dbReference type="Proteomes" id="UP000014417">
    <property type="component" value="Unassembled WGS sequence"/>
</dbReference>
<comment type="similarity">
    <text evidence="2 16">Belongs to the DNA polymerase type-Y family.</text>
</comment>
<dbReference type="Pfam" id="PF21999">
    <property type="entry name" value="IMS_HHH_1"/>
    <property type="match status" value="1"/>
</dbReference>
<comment type="cofactor">
    <cofactor evidence="16">
        <name>Mg(2+)</name>
        <dbReference type="ChEBI" id="CHEBI:18420"/>
    </cofactor>
    <text evidence="16">Binds 2 magnesium ions per subunit.</text>
</comment>
<accession>S2VX48</accession>
<evidence type="ECO:0000313" key="18">
    <source>
        <dbReference type="EMBL" id="EPD32078.1"/>
    </source>
</evidence>
<keyword evidence="13 16" id="KW-0234">DNA repair</keyword>
<dbReference type="GO" id="GO:0006281">
    <property type="term" value="P:DNA repair"/>
    <property type="evidence" value="ECO:0007669"/>
    <property type="project" value="UniProtKB-UniRule"/>
</dbReference>
<keyword evidence="10 16" id="KW-0460">Magnesium</keyword>
<dbReference type="AlphaFoldDB" id="S2VX48"/>
<keyword evidence="19" id="KW-1185">Reference proteome</keyword>
<keyword evidence="12 16" id="KW-0238">DNA-binding</keyword>
<evidence type="ECO:0000256" key="15">
    <source>
        <dbReference type="ARBA" id="ARBA00049244"/>
    </source>
</evidence>
<dbReference type="InterPro" id="IPR053848">
    <property type="entry name" value="IMS_HHH_1"/>
</dbReference>
<evidence type="ECO:0000256" key="5">
    <source>
        <dbReference type="ARBA" id="ARBA00022679"/>
    </source>
</evidence>
<feature type="domain" description="UmuC" evidence="17">
    <location>
        <begin position="7"/>
        <end position="191"/>
    </location>
</feature>
<dbReference type="GO" id="GO:0003887">
    <property type="term" value="F:DNA-directed DNA polymerase activity"/>
    <property type="evidence" value="ECO:0007669"/>
    <property type="project" value="UniProtKB-UniRule"/>
</dbReference>
<dbReference type="PANTHER" id="PTHR11076">
    <property type="entry name" value="DNA REPAIR POLYMERASE UMUC / TRANSFERASE FAMILY MEMBER"/>
    <property type="match status" value="1"/>
</dbReference>
<dbReference type="PANTHER" id="PTHR11076:SF33">
    <property type="entry name" value="DNA POLYMERASE KAPPA"/>
    <property type="match status" value="1"/>
</dbReference>
<evidence type="ECO:0000256" key="10">
    <source>
        <dbReference type="ARBA" id="ARBA00022842"/>
    </source>
</evidence>
<organism evidence="18 19">
    <name type="scientific">Propionimicrobium lymphophilum ACS-093-V-SCH5</name>
    <dbReference type="NCBI Taxonomy" id="883161"/>
    <lineage>
        <taxon>Bacteria</taxon>
        <taxon>Bacillati</taxon>
        <taxon>Actinomycetota</taxon>
        <taxon>Actinomycetes</taxon>
        <taxon>Propionibacteriales</taxon>
        <taxon>Propionibacteriaceae</taxon>
        <taxon>Propionimicrobium</taxon>
    </lineage>
</organism>
<evidence type="ECO:0000256" key="13">
    <source>
        <dbReference type="ARBA" id="ARBA00023204"/>
    </source>
</evidence>
<evidence type="ECO:0000256" key="14">
    <source>
        <dbReference type="ARBA" id="ARBA00025589"/>
    </source>
</evidence>
<evidence type="ECO:0000256" key="11">
    <source>
        <dbReference type="ARBA" id="ARBA00022932"/>
    </source>
</evidence>
<keyword evidence="11 16" id="KW-0239">DNA-directed DNA polymerase</keyword>
<dbReference type="PATRIC" id="fig|883161.3.peg.1627"/>
<comment type="caution">
    <text evidence="18">The sequence shown here is derived from an EMBL/GenBank/DDBJ whole genome shotgun (WGS) entry which is preliminary data.</text>
</comment>
<evidence type="ECO:0000256" key="7">
    <source>
        <dbReference type="ARBA" id="ARBA00022705"/>
    </source>
</evidence>
<dbReference type="GO" id="GO:0009432">
    <property type="term" value="P:SOS response"/>
    <property type="evidence" value="ECO:0007669"/>
    <property type="project" value="TreeGrafter"/>
</dbReference>
<evidence type="ECO:0000256" key="6">
    <source>
        <dbReference type="ARBA" id="ARBA00022695"/>
    </source>
</evidence>
<evidence type="ECO:0000256" key="4">
    <source>
        <dbReference type="ARBA" id="ARBA00022490"/>
    </source>
</evidence>